<keyword evidence="2" id="KW-1133">Transmembrane helix</keyword>
<dbReference type="EMBL" id="JRPK02000089">
    <property type="protein sequence ID" value="TLD93284.1"/>
    <property type="molecule type" value="Genomic_DNA"/>
</dbReference>
<sequence>MFINVTGGDRIKNKIPNIVYIVFLGVLIVSSSGTNAPIQNRKNQTTTKQRSKKAGIKSIDIRDSIIYPLKSWQNKVYKDTQSGKKHYHF</sequence>
<evidence type="ECO:0000313" key="3">
    <source>
        <dbReference type="EMBL" id="TLD93284.1"/>
    </source>
</evidence>
<feature type="compositionally biased region" description="Polar residues" evidence="1">
    <location>
        <begin position="34"/>
        <end position="48"/>
    </location>
</feature>
<proteinExistence type="predicted"/>
<dbReference type="RefSeq" id="WP_138120941.1">
    <property type="nucleotide sequence ID" value="NZ_FZND01000002.1"/>
</dbReference>
<evidence type="ECO:0000256" key="2">
    <source>
        <dbReference type="SAM" id="Phobius"/>
    </source>
</evidence>
<evidence type="ECO:0000256" key="1">
    <source>
        <dbReference type="SAM" id="MobiDB-lite"/>
    </source>
</evidence>
<accession>A0A4U8T1V8</accession>
<organism evidence="3 4">
    <name type="scientific">Helicobacter trogontum</name>
    <dbReference type="NCBI Taxonomy" id="50960"/>
    <lineage>
        <taxon>Bacteria</taxon>
        <taxon>Pseudomonadati</taxon>
        <taxon>Campylobacterota</taxon>
        <taxon>Epsilonproteobacteria</taxon>
        <taxon>Campylobacterales</taxon>
        <taxon>Helicobacteraceae</taxon>
        <taxon>Helicobacter</taxon>
    </lineage>
</organism>
<dbReference type="AlphaFoldDB" id="A0A4U8T1V8"/>
<name>A0A4U8T1V8_9HELI</name>
<comment type="caution">
    <text evidence="3">The sequence shown here is derived from an EMBL/GenBank/DDBJ whole genome shotgun (WGS) entry which is preliminary data.</text>
</comment>
<keyword evidence="2" id="KW-0472">Membrane</keyword>
<reference evidence="3 4" key="1">
    <citation type="journal article" date="2014" name="Genome Announc.">
        <title>Draft genome sequences of eight enterohepatic helicobacter species isolated from both laboratory and wild rodents.</title>
        <authorList>
            <person name="Sheh A."/>
            <person name="Shen Z."/>
            <person name="Fox J.G."/>
        </authorList>
    </citation>
    <scope>NUCLEOTIDE SEQUENCE [LARGE SCALE GENOMIC DNA]</scope>
    <source>
        <strain evidence="3 4">ATCC 49310</strain>
    </source>
</reference>
<evidence type="ECO:0000313" key="4">
    <source>
        <dbReference type="Proteomes" id="UP000029861"/>
    </source>
</evidence>
<keyword evidence="2" id="KW-0812">Transmembrane</keyword>
<feature type="transmembrane region" description="Helical" evidence="2">
    <location>
        <begin position="18"/>
        <end position="38"/>
    </location>
</feature>
<feature type="region of interest" description="Disordered" evidence="1">
    <location>
        <begin position="34"/>
        <end position="55"/>
    </location>
</feature>
<gene>
    <name evidence="3" type="ORF">LS80_010745</name>
</gene>
<protein>
    <submittedName>
        <fullName evidence="3">Uncharacterized protein</fullName>
    </submittedName>
</protein>
<dbReference type="Proteomes" id="UP000029861">
    <property type="component" value="Unassembled WGS sequence"/>
</dbReference>